<feature type="domain" description="Serine aminopeptidase S33" evidence="3">
    <location>
        <begin position="39"/>
        <end position="262"/>
    </location>
</feature>
<gene>
    <name evidence="4" type="ORF">SAMN06264855_11076</name>
</gene>
<accession>A0A238WUL3</accession>
<dbReference type="AlphaFoldDB" id="A0A238WUL3"/>
<dbReference type="PANTHER" id="PTHR22946">
    <property type="entry name" value="DIENELACTONE HYDROLASE DOMAIN-CONTAINING PROTEIN-RELATED"/>
    <property type="match status" value="1"/>
</dbReference>
<dbReference type="InterPro" id="IPR000073">
    <property type="entry name" value="AB_hydrolase_1"/>
</dbReference>
<reference evidence="4 5" key="1">
    <citation type="submission" date="2017-06" db="EMBL/GenBank/DDBJ databases">
        <authorList>
            <person name="Kim H.J."/>
            <person name="Triplett B.A."/>
        </authorList>
    </citation>
    <scope>NUCLEOTIDE SEQUENCE [LARGE SCALE GENOMIC DNA]</scope>
    <source>
        <strain evidence="4 5">DSM 8800</strain>
    </source>
</reference>
<comment type="similarity">
    <text evidence="2">Belongs to the AB hydrolase superfamily. FUS2 hydrolase family.</text>
</comment>
<evidence type="ECO:0000313" key="4">
    <source>
        <dbReference type="EMBL" id="SNR50297.1"/>
    </source>
</evidence>
<dbReference type="EMBL" id="FZNQ01000010">
    <property type="protein sequence ID" value="SNR50297.1"/>
    <property type="molecule type" value="Genomic_DNA"/>
</dbReference>
<evidence type="ECO:0000259" key="3">
    <source>
        <dbReference type="Pfam" id="PF12146"/>
    </source>
</evidence>
<dbReference type="Pfam" id="PF12146">
    <property type="entry name" value="Hydrolase_4"/>
    <property type="match status" value="1"/>
</dbReference>
<dbReference type="Proteomes" id="UP000198397">
    <property type="component" value="Unassembled WGS sequence"/>
</dbReference>
<keyword evidence="5" id="KW-1185">Reference proteome</keyword>
<evidence type="ECO:0000313" key="5">
    <source>
        <dbReference type="Proteomes" id="UP000198397"/>
    </source>
</evidence>
<dbReference type="PANTHER" id="PTHR22946:SF9">
    <property type="entry name" value="POLYKETIDE TRANSFERASE AF380"/>
    <property type="match status" value="1"/>
</dbReference>
<protein>
    <submittedName>
        <fullName evidence="4">Lysophospholipase, alpha-beta hydrolase superfamily</fullName>
    </submittedName>
</protein>
<dbReference type="InterPro" id="IPR022742">
    <property type="entry name" value="Hydrolase_4"/>
</dbReference>
<dbReference type="GO" id="GO:0016788">
    <property type="term" value="F:hydrolase activity, acting on ester bonds"/>
    <property type="evidence" value="ECO:0007669"/>
    <property type="project" value="UniProtKB-ARBA"/>
</dbReference>
<dbReference type="InterPro" id="IPR050261">
    <property type="entry name" value="FrsA_esterase"/>
</dbReference>
<keyword evidence="1 4" id="KW-0378">Hydrolase</keyword>
<evidence type="ECO:0000256" key="1">
    <source>
        <dbReference type="ARBA" id="ARBA00022801"/>
    </source>
</evidence>
<name>A0A238WUL3_HALVU</name>
<dbReference type="PRINTS" id="PR00111">
    <property type="entry name" value="ABHYDROLASE"/>
</dbReference>
<dbReference type="Gene3D" id="3.40.50.1820">
    <property type="entry name" value="alpha/beta hydrolase"/>
    <property type="match status" value="1"/>
</dbReference>
<dbReference type="InterPro" id="IPR029058">
    <property type="entry name" value="AB_hydrolase_fold"/>
</dbReference>
<organism evidence="4 5">
    <name type="scientific">Halorubrum vacuolatum</name>
    <name type="common">Natronobacterium vacuolatum</name>
    <dbReference type="NCBI Taxonomy" id="63740"/>
    <lineage>
        <taxon>Archaea</taxon>
        <taxon>Methanobacteriati</taxon>
        <taxon>Methanobacteriota</taxon>
        <taxon>Stenosarchaea group</taxon>
        <taxon>Halobacteria</taxon>
        <taxon>Halobacteriales</taxon>
        <taxon>Haloferacaceae</taxon>
        <taxon>Halorubrum</taxon>
    </lineage>
</organism>
<evidence type="ECO:0000256" key="2">
    <source>
        <dbReference type="ARBA" id="ARBA00038115"/>
    </source>
</evidence>
<sequence>MERPPRERFATRSLAFDVDGETARGTLYLPPGTDDPPTIVMAPGLAAERVFGYPAVAERFADAGYAAFSFDHRGFGDSDGDDQTVSPARHREDQAAALDRLSRVDALGSKRVLWGTSLSGGTAISLAVERRDVDAVIGVAPLLDGRQLGRSRGGRYVAGGVLTGVRDRLGRRIGRGGSVPVVGGTEEFALLTEPGTQRGYLDLVDRESRWRNETPARSLLGLLGHRPIERVEEVTVPTLLLAGTDDPVAPAERVAEAAERLDRGTFVSMPMDHFSAFGADFEPAVGHQLSFLRDVFDRE</sequence>
<proteinExistence type="inferred from homology"/>
<dbReference type="SUPFAM" id="SSF53474">
    <property type="entry name" value="alpha/beta-Hydrolases"/>
    <property type="match status" value="1"/>
</dbReference>